<proteinExistence type="predicted"/>
<keyword evidence="2" id="KW-1185">Reference proteome</keyword>
<dbReference type="Proteomes" id="UP000735302">
    <property type="component" value="Unassembled WGS sequence"/>
</dbReference>
<dbReference type="AlphaFoldDB" id="A0AAV4AXR7"/>
<organism evidence="1 2">
    <name type="scientific">Plakobranchus ocellatus</name>
    <dbReference type="NCBI Taxonomy" id="259542"/>
    <lineage>
        <taxon>Eukaryota</taxon>
        <taxon>Metazoa</taxon>
        <taxon>Spiralia</taxon>
        <taxon>Lophotrochozoa</taxon>
        <taxon>Mollusca</taxon>
        <taxon>Gastropoda</taxon>
        <taxon>Heterobranchia</taxon>
        <taxon>Euthyneura</taxon>
        <taxon>Panpulmonata</taxon>
        <taxon>Sacoglossa</taxon>
        <taxon>Placobranchoidea</taxon>
        <taxon>Plakobranchidae</taxon>
        <taxon>Plakobranchus</taxon>
    </lineage>
</organism>
<sequence>MVVSVQSPLSDLTESENLVLSVQSPPSDLSESGTIVVSVQSPLSDLTESETLVVSEAIWPILLGSNILEISSVQICFVSLSVVSYSAAWKLTLSCAIRPAYGVDTFNQSEISRVYRLLDLPHPLLPSTSSSSSALLVSVGDHVPPQIPIFDGGQYI</sequence>
<comment type="caution">
    <text evidence="1">The sequence shown here is derived from an EMBL/GenBank/DDBJ whole genome shotgun (WGS) entry which is preliminary data.</text>
</comment>
<protein>
    <submittedName>
        <fullName evidence="1">Uncharacterized protein</fullName>
    </submittedName>
</protein>
<dbReference type="EMBL" id="BLXT01004211">
    <property type="protein sequence ID" value="GFO10934.1"/>
    <property type="molecule type" value="Genomic_DNA"/>
</dbReference>
<name>A0AAV4AXR7_9GAST</name>
<accession>A0AAV4AXR7</accession>
<gene>
    <name evidence="1" type="ORF">PoB_003743900</name>
</gene>
<evidence type="ECO:0000313" key="2">
    <source>
        <dbReference type="Proteomes" id="UP000735302"/>
    </source>
</evidence>
<evidence type="ECO:0000313" key="1">
    <source>
        <dbReference type="EMBL" id="GFO10934.1"/>
    </source>
</evidence>
<reference evidence="1 2" key="1">
    <citation type="journal article" date="2021" name="Elife">
        <title>Chloroplast acquisition without the gene transfer in kleptoplastic sea slugs, Plakobranchus ocellatus.</title>
        <authorList>
            <person name="Maeda T."/>
            <person name="Takahashi S."/>
            <person name="Yoshida T."/>
            <person name="Shimamura S."/>
            <person name="Takaki Y."/>
            <person name="Nagai Y."/>
            <person name="Toyoda A."/>
            <person name="Suzuki Y."/>
            <person name="Arimoto A."/>
            <person name="Ishii H."/>
            <person name="Satoh N."/>
            <person name="Nishiyama T."/>
            <person name="Hasebe M."/>
            <person name="Maruyama T."/>
            <person name="Minagawa J."/>
            <person name="Obokata J."/>
            <person name="Shigenobu S."/>
        </authorList>
    </citation>
    <scope>NUCLEOTIDE SEQUENCE [LARGE SCALE GENOMIC DNA]</scope>
</reference>